<feature type="compositionally biased region" description="Polar residues" evidence="2">
    <location>
        <begin position="421"/>
        <end position="431"/>
    </location>
</feature>
<dbReference type="EMBL" id="CCBN010000017">
    <property type="protein sequence ID" value="CDO56896.1"/>
    <property type="molecule type" value="Genomic_DNA"/>
</dbReference>
<accession>A0A0J9XHU0</accession>
<evidence type="ECO:0000313" key="4">
    <source>
        <dbReference type="Proteomes" id="UP000242525"/>
    </source>
</evidence>
<feature type="compositionally biased region" description="Low complexity" evidence="2">
    <location>
        <begin position="262"/>
        <end position="274"/>
    </location>
</feature>
<protein>
    <submittedName>
        <fullName evidence="3">Uncharacterized protein</fullName>
    </submittedName>
</protein>
<feature type="region of interest" description="Disordered" evidence="2">
    <location>
        <begin position="394"/>
        <end position="516"/>
    </location>
</feature>
<feature type="compositionally biased region" description="Low complexity" evidence="2">
    <location>
        <begin position="26"/>
        <end position="61"/>
    </location>
</feature>
<reference evidence="3" key="1">
    <citation type="submission" date="2014-03" db="EMBL/GenBank/DDBJ databases">
        <authorList>
            <person name="Casaregola S."/>
        </authorList>
    </citation>
    <scope>NUCLEOTIDE SEQUENCE [LARGE SCALE GENOMIC DNA]</scope>
    <source>
        <strain evidence="3">CLIB 918</strain>
    </source>
</reference>
<evidence type="ECO:0000256" key="1">
    <source>
        <dbReference type="SAM" id="Coils"/>
    </source>
</evidence>
<gene>
    <name evidence="3" type="ORF">BN980_GECA17s01660g</name>
</gene>
<sequence>MESTTTQDQHPDLATPNYSKPSVLRTSSVSSRHRASSASSTSNSIVTSTSSPDDVASSSSPTGSIIATPPPPSSGRKRLSINFALPVLPSLSSPLASTTGATLPTASTASATNGASSLRRNRSLHTHSASVSLPPLAGSTPSSRQLSSPNSSSTTTTTSSPPNSAAARSSHKPSASVSYETSSMSSGLSSPPGSTKPTSAIETYFSQLAYKERRVNDLREQIKQLEGLLREAEEDFSEFRVRVPSELASTVGTTISSTVPAAPAAGSAGAAHPGLSTPKTALSRSNTFTSSRISPPSKNGAPFSLDGAMSDAHPQPYQPPNKRHSLITSPGAGLLGGGLSRSNSVSEGSHEFNAGLPLPPSKNHYQQQPADSSDVFNKGRKVVEEIGTQFWSFIDGHNPAGAPAGPDGAEGTDSGLPNLAMLQQQHENPSSGGFRPTAPPRKPRRQYGGDQPQAAPVLLSMPPHNPKPQSPSSQQSYSPVHRRMSSGMKGPLLGTPPKKTGAAGGKHDETNSYYMI</sequence>
<comment type="caution">
    <text evidence="3">The sequence shown here is derived from an EMBL/GenBank/DDBJ whole genome shotgun (WGS) entry which is preliminary data.</text>
</comment>
<feature type="region of interest" description="Disordered" evidence="2">
    <location>
        <begin position="262"/>
        <end position="374"/>
    </location>
</feature>
<feature type="compositionally biased region" description="Polar residues" evidence="2">
    <location>
        <begin position="277"/>
        <end position="297"/>
    </location>
</feature>
<evidence type="ECO:0000256" key="2">
    <source>
        <dbReference type="SAM" id="MobiDB-lite"/>
    </source>
</evidence>
<feature type="compositionally biased region" description="Low complexity" evidence="2">
    <location>
        <begin position="399"/>
        <end position="411"/>
    </location>
</feature>
<dbReference type="AlphaFoldDB" id="A0A0J9XHU0"/>
<organism evidence="3 4">
    <name type="scientific">Geotrichum candidum</name>
    <name type="common">Oospora lactis</name>
    <name type="synonym">Dipodascus geotrichum</name>
    <dbReference type="NCBI Taxonomy" id="1173061"/>
    <lineage>
        <taxon>Eukaryota</taxon>
        <taxon>Fungi</taxon>
        <taxon>Dikarya</taxon>
        <taxon>Ascomycota</taxon>
        <taxon>Saccharomycotina</taxon>
        <taxon>Dipodascomycetes</taxon>
        <taxon>Dipodascales</taxon>
        <taxon>Dipodascaceae</taxon>
        <taxon>Geotrichum</taxon>
    </lineage>
</organism>
<proteinExistence type="predicted"/>
<keyword evidence="1" id="KW-0175">Coiled coil</keyword>
<dbReference type="Proteomes" id="UP000242525">
    <property type="component" value="Unassembled WGS sequence"/>
</dbReference>
<feature type="compositionally biased region" description="Low complexity" evidence="2">
    <location>
        <begin position="470"/>
        <end position="479"/>
    </location>
</feature>
<feature type="region of interest" description="Disordered" evidence="2">
    <location>
        <begin position="90"/>
        <end position="198"/>
    </location>
</feature>
<name>A0A0J9XHU0_GEOCN</name>
<feature type="compositionally biased region" description="Low complexity" evidence="2">
    <location>
        <begin position="90"/>
        <end position="117"/>
    </location>
</feature>
<feature type="coiled-coil region" evidence="1">
    <location>
        <begin position="208"/>
        <end position="242"/>
    </location>
</feature>
<feature type="region of interest" description="Disordered" evidence="2">
    <location>
        <begin position="1"/>
        <end position="78"/>
    </location>
</feature>
<feature type="compositionally biased region" description="Polar residues" evidence="2">
    <location>
        <begin position="363"/>
        <end position="374"/>
    </location>
</feature>
<feature type="compositionally biased region" description="Low complexity" evidence="2">
    <location>
        <begin position="139"/>
        <end position="168"/>
    </location>
</feature>
<keyword evidence="4" id="KW-1185">Reference proteome</keyword>
<evidence type="ECO:0000313" key="3">
    <source>
        <dbReference type="EMBL" id="CDO56896.1"/>
    </source>
</evidence>
<feature type="compositionally biased region" description="Low complexity" evidence="2">
    <location>
        <begin position="181"/>
        <end position="198"/>
    </location>
</feature>